<evidence type="ECO:0000313" key="5">
    <source>
        <dbReference type="Proteomes" id="UP000199214"/>
    </source>
</evidence>
<evidence type="ECO:0000256" key="1">
    <source>
        <dbReference type="ARBA" id="ARBA00023012"/>
    </source>
</evidence>
<feature type="modified residue" description="Phosphohistidine" evidence="2">
    <location>
        <position position="60"/>
    </location>
</feature>
<dbReference type="CDD" id="cd00088">
    <property type="entry name" value="HPT"/>
    <property type="match status" value="1"/>
</dbReference>
<feature type="domain" description="HPt" evidence="3">
    <location>
        <begin position="21"/>
        <end position="123"/>
    </location>
</feature>
<dbReference type="InterPro" id="IPR008207">
    <property type="entry name" value="Sig_transdc_His_kin_Hpt_dom"/>
</dbReference>
<evidence type="ECO:0000313" key="4">
    <source>
        <dbReference type="EMBL" id="SEL40282.1"/>
    </source>
</evidence>
<gene>
    <name evidence="4" type="ORF">SAMN05216382_1968</name>
</gene>
<dbReference type="Pfam" id="PF01627">
    <property type="entry name" value="Hpt"/>
    <property type="match status" value="1"/>
</dbReference>
<dbReference type="PROSITE" id="PS50894">
    <property type="entry name" value="HPT"/>
    <property type="match status" value="1"/>
</dbReference>
<evidence type="ECO:0000259" key="3">
    <source>
        <dbReference type="PROSITE" id="PS50894"/>
    </source>
</evidence>
<dbReference type="RefSeq" id="WP_093005745.1">
    <property type="nucleotide sequence ID" value="NZ_FNZZ01000003.1"/>
</dbReference>
<protein>
    <submittedName>
        <fullName evidence="4">HPt (Histidine-containing phosphotransfer) domain-containing protein</fullName>
    </submittedName>
</protein>
<reference evidence="5" key="1">
    <citation type="submission" date="2016-10" db="EMBL/GenBank/DDBJ databases">
        <authorList>
            <person name="Varghese N."/>
            <person name="Submissions S."/>
        </authorList>
    </citation>
    <scope>NUCLEOTIDE SEQUENCE [LARGE SCALE GENOMIC DNA]</scope>
    <source>
        <strain evidence="5">JS21-1</strain>
    </source>
</reference>
<dbReference type="Gene3D" id="1.20.120.160">
    <property type="entry name" value="HPT domain"/>
    <property type="match status" value="1"/>
</dbReference>
<dbReference type="GO" id="GO:0000160">
    <property type="term" value="P:phosphorelay signal transduction system"/>
    <property type="evidence" value="ECO:0007669"/>
    <property type="project" value="UniProtKB-KW"/>
</dbReference>
<accession>A0A1H7PX20</accession>
<dbReference type="SUPFAM" id="SSF47226">
    <property type="entry name" value="Histidine-containing phosphotransfer domain, HPT domain"/>
    <property type="match status" value="1"/>
</dbReference>
<dbReference type="InterPro" id="IPR036641">
    <property type="entry name" value="HPT_dom_sf"/>
</dbReference>
<keyword evidence="5" id="KW-1185">Reference proteome</keyword>
<dbReference type="STRING" id="1855283.SAMN05216382_1968"/>
<keyword evidence="1" id="KW-0902">Two-component regulatory system</keyword>
<dbReference type="Proteomes" id="UP000199214">
    <property type="component" value="Unassembled WGS sequence"/>
</dbReference>
<dbReference type="AlphaFoldDB" id="A0A1H7PX20"/>
<dbReference type="EMBL" id="FNZZ01000003">
    <property type="protein sequence ID" value="SEL40282.1"/>
    <property type="molecule type" value="Genomic_DNA"/>
</dbReference>
<sequence>MSFEGGVLVDRAALARARAELGGEFARILGYFREDGLKSLDAIEAASRDENATAMILPAHTLKGEAGQFGAYPLAALAEKLETLARECVEWHTSPVECVPDVLELRPLFEATLALLEREAAATPLRRAGGFGRRLS</sequence>
<evidence type="ECO:0000256" key="2">
    <source>
        <dbReference type="PROSITE-ProRule" id="PRU00110"/>
    </source>
</evidence>
<name>A0A1H7PX20_9SPHN</name>
<organism evidence="4 5">
    <name type="scientific">Sphingomonas palmae</name>
    <dbReference type="NCBI Taxonomy" id="1855283"/>
    <lineage>
        <taxon>Bacteria</taxon>
        <taxon>Pseudomonadati</taxon>
        <taxon>Pseudomonadota</taxon>
        <taxon>Alphaproteobacteria</taxon>
        <taxon>Sphingomonadales</taxon>
        <taxon>Sphingomonadaceae</taxon>
        <taxon>Sphingomonas</taxon>
    </lineage>
</organism>
<keyword evidence="2" id="KW-0597">Phosphoprotein</keyword>
<dbReference type="GO" id="GO:0004672">
    <property type="term" value="F:protein kinase activity"/>
    <property type="evidence" value="ECO:0007669"/>
    <property type="project" value="UniProtKB-ARBA"/>
</dbReference>
<proteinExistence type="predicted"/>
<dbReference type="OrthoDB" id="7448591at2"/>